<evidence type="ECO:0000259" key="8">
    <source>
        <dbReference type="Pfam" id="PF01370"/>
    </source>
</evidence>
<dbReference type="GO" id="GO:0006012">
    <property type="term" value="P:galactose metabolic process"/>
    <property type="evidence" value="ECO:0007669"/>
    <property type="project" value="UniProtKB-KW"/>
</dbReference>
<comment type="cofactor">
    <cofactor evidence="2">
        <name>NAD(+)</name>
        <dbReference type="ChEBI" id="CHEBI:57540"/>
    </cofactor>
</comment>
<sequence length="328" mass="34808">MTVLVTGAAGYIGSHVTLSLIEAGHTVVAVDNLCNSDRAALSAVYELTGTPIKFYECDVRDGNSLMDVVMANKVEAVVHLAGLKSVSESVSLPLEYYENNVGGTLTLLRVMALCGVSRLVFSSSATVYGAAPTPTQEDAPTMAATNPYGRTKLVIEGMIKDAEAAGIVEATILRYFNPVGSHPSGLLGENPKGEPANLMPHICKAAAGFGPLKVFGTDYDTPDGTCMRDYIHVLDLAQGHIAALSRPGTYNLGGGKPCSVLELIKAFEAANGVTVPYETAGRRVGDVAESLADITKAKRELGWSPKRSPDDMCRDAWRSYLHQKEGDK</sequence>
<dbReference type="Gene3D" id="3.90.25.10">
    <property type="entry name" value="UDP-galactose 4-epimerase, domain 1"/>
    <property type="match status" value="1"/>
</dbReference>
<protein>
    <recommendedName>
        <fullName evidence="4">UDP-glucose 4-epimerase</fullName>
        <ecNumber evidence="4">5.1.3.2</ecNumber>
    </recommendedName>
</protein>
<evidence type="ECO:0000313" key="9">
    <source>
        <dbReference type="EMBL" id="MPM08946.1"/>
    </source>
</evidence>
<dbReference type="Gene3D" id="3.40.50.720">
    <property type="entry name" value="NAD(P)-binding Rossmann-like Domain"/>
    <property type="match status" value="1"/>
</dbReference>
<evidence type="ECO:0000256" key="7">
    <source>
        <dbReference type="ARBA" id="ARBA00023235"/>
    </source>
</evidence>
<evidence type="ECO:0000256" key="2">
    <source>
        <dbReference type="ARBA" id="ARBA00001911"/>
    </source>
</evidence>
<reference evidence="9" key="1">
    <citation type="submission" date="2019-08" db="EMBL/GenBank/DDBJ databases">
        <authorList>
            <person name="Kucharzyk K."/>
            <person name="Murdoch R.W."/>
            <person name="Higgins S."/>
            <person name="Loffler F."/>
        </authorList>
    </citation>
    <scope>NUCLEOTIDE SEQUENCE</scope>
</reference>
<evidence type="ECO:0000256" key="3">
    <source>
        <dbReference type="ARBA" id="ARBA00005007"/>
    </source>
</evidence>
<proteinExistence type="predicted"/>
<dbReference type="PANTHER" id="PTHR43725">
    <property type="entry name" value="UDP-GLUCOSE 4-EPIMERASE"/>
    <property type="match status" value="1"/>
</dbReference>
<dbReference type="InterPro" id="IPR036291">
    <property type="entry name" value="NAD(P)-bd_dom_sf"/>
</dbReference>
<dbReference type="Pfam" id="PF01370">
    <property type="entry name" value="Epimerase"/>
    <property type="match status" value="1"/>
</dbReference>
<evidence type="ECO:0000256" key="1">
    <source>
        <dbReference type="ARBA" id="ARBA00000083"/>
    </source>
</evidence>
<keyword evidence="5" id="KW-0520">NAD</keyword>
<gene>
    <name evidence="9" type="primary">galE_16</name>
    <name evidence="9" type="ORF">SDC9_55262</name>
</gene>
<dbReference type="EMBL" id="VSSQ01001510">
    <property type="protein sequence ID" value="MPM08946.1"/>
    <property type="molecule type" value="Genomic_DNA"/>
</dbReference>
<accession>A0A644WYF9</accession>
<dbReference type="GO" id="GO:0003978">
    <property type="term" value="F:UDP-glucose 4-epimerase activity"/>
    <property type="evidence" value="ECO:0007669"/>
    <property type="project" value="UniProtKB-EC"/>
</dbReference>
<keyword evidence="7 9" id="KW-0413">Isomerase</keyword>
<feature type="domain" description="NAD-dependent epimerase/dehydratase" evidence="8">
    <location>
        <begin position="3"/>
        <end position="253"/>
    </location>
</feature>
<dbReference type="SUPFAM" id="SSF51735">
    <property type="entry name" value="NAD(P)-binding Rossmann-fold domains"/>
    <property type="match status" value="1"/>
</dbReference>
<keyword evidence="6" id="KW-0119">Carbohydrate metabolism</keyword>
<dbReference type="AlphaFoldDB" id="A0A644WYF9"/>
<dbReference type="NCBIfam" id="TIGR01179">
    <property type="entry name" value="galE"/>
    <property type="match status" value="1"/>
</dbReference>
<evidence type="ECO:0000256" key="4">
    <source>
        <dbReference type="ARBA" id="ARBA00013189"/>
    </source>
</evidence>
<comment type="caution">
    <text evidence="9">The sequence shown here is derived from an EMBL/GenBank/DDBJ whole genome shotgun (WGS) entry which is preliminary data.</text>
</comment>
<dbReference type="EC" id="5.1.3.2" evidence="4"/>
<comment type="pathway">
    <text evidence="3">Carbohydrate metabolism.</text>
</comment>
<name>A0A644WYF9_9ZZZZ</name>
<dbReference type="GO" id="GO:0005829">
    <property type="term" value="C:cytosol"/>
    <property type="evidence" value="ECO:0007669"/>
    <property type="project" value="TreeGrafter"/>
</dbReference>
<keyword evidence="6" id="KW-0299">Galactose metabolism</keyword>
<dbReference type="InterPro" id="IPR005886">
    <property type="entry name" value="UDP_G4E"/>
</dbReference>
<dbReference type="InterPro" id="IPR001509">
    <property type="entry name" value="Epimerase_deHydtase"/>
</dbReference>
<organism evidence="9">
    <name type="scientific">bioreactor metagenome</name>
    <dbReference type="NCBI Taxonomy" id="1076179"/>
    <lineage>
        <taxon>unclassified sequences</taxon>
        <taxon>metagenomes</taxon>
        <taxon>ecological metagenomes</taxon>
    </lineage>
</organism>
<evidence type="ECO:0000256" key="6">
    <source>
        <dbReference type="ARBA" id="ARBA00023144"/>
    </source>
</evidence>
<evidence type="ECO:0000256" key="5">
    <source>
        <dbReference type="ARBA" id="ARBA00023027"/>
    </source>
</evidence>
<dbReference type="PANTHER" id="PTHR43725:SF47">
    <property type="entry name" value="UDP-GLUCOSE 4-EPIMERASE"/>
    <property type="match status" value="1"/>
</dbReference>
<comment type="catalytic activity">
    <reaction evidence="1">
        <text>UDP-alpha-D-glucose = UDP-alpha-D-galactose</text>
        <dbReference type="Rhea" id="RHEA:22168"/>
        <dbReference type="ChEBI" id="CHEBI:58885"/>
        <dbReference type="ChEBI" id="CHEBI:66914"/>
        <dbReference type="EC" id="5.1.3.2"/>
    </reaction>
</comment>
<dbReference type="CDD" id="cd05247">
    <property type="entry name" value="UDP_G4E_1_SDR_e"/>
    <property type="match status" value="1"/>
</dbReference>